<dbReference type="AlphaFoldDB" id="A0A1M2VLW4"/>
<dbReference type="OMA" id="LVERIWH"/>
<feature type="compositionally biased region" description="Basic and acidic residues" evidence="1">
    <location>
        <begin position="262"/>
        <end position="271"/>
    </location>
</feature>
<reference evidence="2 3" key="1">
    <citation type="submission" date="2016-10" db="EMBL/GenBank/DDBJ databases">
        <title>Genome sequence of the basidiomycete white-rot fungus Trametes pubescens.</title>
        <authorList>
            <person name="Makela M.R."/>
            <person name="Granchi Z."/>
            <person name="Peng M."/>
            <person name="De Vries R.P."/>
            <person name="Grigoriev I."/>
            <person name="Riley R."/>
            <person name="Hilden K."/>
        </authorList>
    </citation>
    <scope>NUCLEOTIDE SEQUENCE [LARGE SCALE GENOMIC DNA]</scope>
    <source>
        <strain evidence="2 3">FBCC735</strain>
    </source>
</reference>
<feature type="compositionally biased region" description="Polar residues" evidence="1">
    <location>
        <begin position="331"/>
        <end position="354"/>
    </location>
</feature>
<dbReference type="EMBL" id="MNAD01001030">
    <property type="protein sequence ID" value="OJT08553.1"/>
    <property type="molecule type" value="Genomic_DNA"/>
</dbReference>
<feature type="region of interest" description="Disordered" evidence="1">
    <location>
        <begin position="151"/>
        <end position="190"/>
    </location>
</feature>
<evidence type="ECO:0000313" key="3">
    <source>
        <dbReference type="Proteomes" id="UP000184267"/>
    </source>
</evidence>
<feature type="compositionally biased region" description="Low complexity" evidence="1">
    <location>
        <begin position="251"/>
        <end position="261"/>
    </location>
</feature>
<evidence type="ECO:0000256" key="1">
    <source>
        <dbReference type="SAM" id="MobiDB-lite"/>
    </source>
</evidence>
<organism evidence="2 3">
    <name type="scientific">Trametes pubescens</name>
    <name type="common">White-rot fungus</name>
    <dbReference type="NCBI Taxonomy" id="154538"/>
    <lineage>
        <taxon>Eukaryota</taxon>
        <taxon>Fungi</taxon>
        <taxon>Dikarya</taxon>
        <taxon>Basidiomycota</taxon>
        <taxon>Agaricomycotina</taxon>
        <taxon>Agaricomycetes</taxon>
        <taxon>Polyporales</taxon>
        <taxon>Polyporaceae</taxon>
        <taxon>Trametes</taxon>
    </lineage>
</organism>
<gene>
    <name evidence="2" type="ORF">TRAPUB_559</name>
</gene>
<protein>
    <submittedName>
        <fullName evidence="2">Uncharacterized protein</fullName>
    </submittedName>
</protein>
<comment type="caution">
    <text evidence="2">The sequence shown here is derived from an EMBL/GenBank/DDBJ whole genome shotgun (WGS) entry which is preliminary data.</text>
</comment>
<evidence type="ECO:0000313" key="2">
    <source>
        <dbReference type="EMBL" id="OJT08553.1"/>
    </source>
</evidence>
<feature type="region of interest" description="Disordered" evidence="1">
    <location>
        <begin position="69"/>
        <end position="97"/>
    </location>
</feature>
<feature type="region of interest" description="Disordered" evidence="1">
    <location>
        <begin position="309"/>
        <end position="354"/>
    </location>
</feature>
<sequence>MSLVYAPTPTRPARTPLFARTNTPRFPKVSFKLPVLKKSAPTVSVTNENVARTNASGTLSVPLAEIPAASPSSVPFPSSPIPCPSPRKRSTSENGFYSSGEEPQLLAFPGMDSTEPQTARAVSHTDILRNRSKSCLAASFFHRDANLARKAASSKDKAAAPEQPVKRAATRRESMSAGTPTGKSTRKAKRALADAQLLASVHGTLASLVRTRMNAAGGHDECTAQDALLVERIWNNLVDMGYRPIPIETNSAAPSSTSSPDPARDAAERAARRTMTASSTPISLDRAQAVSIMPTGELAVPQLVAVLTMRHRDRSTTRPRAAGKKRVDASPSRSPLSTTSFPVSTNEFVPPSSG</sequence>
<accession>A0A1M2VLW4</accession>
<proteinExistence type="predicted"/>
<dbReference type="Proteomes" id="UP000184267">
    <property type="component" value="Unassembled WGS sequence"/>
</dbReference>
<feature type="region of interest" description="Disordered" evidence="1">
    <location>
        <begin position="248"/>
        <end position="282"/>
    </location>
</feature>
<name>A0A1M2VLW4_TRAPU</name>
<keyword evidence="3" id="KW-1185">Reference proteome</keyword>
<dbReference type="OrthoDB" id="3228154at2759"/>